<dbReference type="Proteomes" id="UP000188947">
    <property type="component" value="Unassembled WGS sequence"/>
</dbReference>
<evidence type="ECO:0000313" key="1">
    <source>
        <dbReference type="EMBL" id="OOH94630.1"/>
    </source>
</evidence>
<proteinExistence type="predicted"/>
<comment type="caution">
    <text evidence="1">The sequence shown here is derived from an EMBL/GenBank/DDBJ whole genome shotgun (WGS) entry which is preliminary data.</text>
</comment>
<evidence type="ECO:0000313" key="2">
    <source>
        <dbReference type="Proteomes" id="UP000188947"/>
    </source>
</evidence>
<gene>
    <name evidence="1" type="ORF">BMF97_11305</name>
</gene>
<protein>
    <submittedName>
        <fullName evidence="1">Uncharacterized protein</fullName>
    </submittedName>
</protein>
<organism evidence="1 2">
    <name type="scientific">Elizabethkingia meningoseptica</name>
    <name type="common">Chryseobacterium meningosepticum</name>
    <dbReference type="NCBI Taxonomy" id="238"/>
    <lineage>
        <taxon>Bacteria</taxon>
        <taxon>Pseudomonadati</taxon>
        <taxon>Bacteroidota</taxon>
        <taxon>Flavobacteriia</taxon>
        <taxon>Flavobacteriales</taxon>
        <taxon>Weeksellaceae</taxon>
        <taxon>Elizabethkingia</taxon>
    </lineage>
</organism>
<dbReference type="KEGG" id="emg:BBD33_02930"/>
<dbReference type="AlphaFoldDB" id="A0A1V3TYQ3"/>
<name>A0A1V3TYQ3_ELIME</name>
<keyword evidence="2" id="KW-1185">Reference proteome</keyword>
<reference evidence="1 2" key="1">
    <citation type="submission" date="2016-11" db="EMBL/GenBank/DDBJ databases">
        <title>Genome sequence and comparative genomic analysis of clinical strain Elizabethkingia meningoseptica 61421 PRCM.</title>
        <authorList>
            <person name="Wang M."/>
            <person name="Hu S."/>
            <person name="Cao L."/>
            <person name="Jiang T."/>
            <person name="Zhou Y."/>
            <person name="Ming D."/>
        </authorList>
    </citation>
    <scope>NUCLEOTIDE SEQUENCE [LARGE SCALE GENOMIC DNA]</scope>
    <source>
        <strain evidence="1 2">61421 PRCM</strain>
    </source>
</reference>
<sequence>MYQYTASMKNMFNNNRAEWQKKTQNQLVVPGLNQTDIQINDISKLEVRNCKTEVHIRNDKQENLVLHFGYLPSNI</sequence>
<dbReference type="EMBL" id="MPOG01000013">
    <property type="protein sequence ID" value="OOH94630.1"/>
    <property type="molecule type" value="Genomic_DNA"/>
</dbReference>
<accession>A0A1V3TYQ3</accession>